<dbReference type="Pfam" id="PF04977">
    <property type="entry name" value="DivIC"/>
    <property type="match status" value="1"/>
</dbReference>
<dbReference type="EMBL" id="JAUSVX010000002">
    <property type="protein sequence ID" value="MDQ0468416.1"/>
    <property type="molecule type" value="Genomic_DNA"/>
</dbReference>
<proteinExistence type="predicted"/>
<protein>
    <submittedName>
        <fullName evidence="2">Cell division protein FtsB</fullName>
    </submittedName>
</protein>
<comment type="caution">
    <text evidence="2">The sequence shown here is derived from an EMBL/GenBank/DDBJ whole genome shotgun (WGS) entry which is preliminary data.</text>
</comment>
<dbReference type="Proteomes" id="UP001242480">
    <property type="component" value="Unassembled WGS sequence"/>
</dbReference>
<sequence length="105" mass="11877">MVVRTRIRAFFRQLVLLILAGASIAYFGFHAVNGDHGIMAQRQYDDQKRDLSAQLADLRAKRTALERRVALLKNDALDPDVLEDKARNLLGMVHPNDVVVLLPRN</sequence>
<gene>
    <name evidence="2" type="ORF">QO011_001416</name>
</gene>
<evidence type="ECO:0000313" key="3">
    <source>
        <dbReference type="Proteomes" id="UP001242480"/>
    </source>
</evidence>
<evidence type="ECO:0000313" key="2">
    <source>
        <dbReference type="EMBL" id="MDQ0468416.1"/>
    </source>
</evidence>
<dbReference type="GO" id="GO:0051301">
    <property type="term" value="P:cell division"/>
    <property type="evidence" value="ECO:0007669"/>
    <property type="project" value="UniProtKB-KW"/>
</dbReference>
<keyword evidence="2" id="KW-0131">Cell cycle</keyword>
<evidence type="ECO:0000256" key="1">
    <source>
        <dbReference type="SAM" id="Coils"/>
    </source>
</evidence>
<keyword evidence="1" id="KW-0175">Coiled coil</keyword>
<keyword evidence="2" id="KW-0132">Cell division</keyword>
<feature type="coiled-coil region" evidence="1">
    <location>
        <begin position="41"/>
        <end position="75"/>
    </location>
</feature>
<keyword evidence="3" id="KW-1185">Reference proteome</keyword>
<organism evidence="2 3">
    <name type="scientific">Labrys wisconsinensis</name>
    <dbReference type="NCBI Taxonomy" id="425677"/>
    <lineage>
        <taxon>Bacteria</taxon>
        <taxon>Pseudomonadati</taxon>
        <taxon>Pseudomonadota</taxon>
        <taxon>Alphaproteobacteria</taxon>
        <taxon>Hyphomicrobiales</taxon>
        <taxon>Xanthobacteraceae</taxon>
        <taxon>Labrys</taxon>
    </lineage>
</organism>
<dbReference type="RefSeq" id="WP_307269613.1">
    <property type="nucleotide sequence ID" value="NZ_JAUSVX010000002.1"/>
</dbReference>
<reference evidence="2 3" key="1">
    <citation type="submission" date="2023-07" db="EMBL/GenBank/DDBJ databases">
        <title>Genomic Encyclopedia of Type Strains, Phase IV (KMG-IV): sequencing the most valuable type-strain genomes for metagenomic binning, comparative biology and taxonomic classification.</title>
        <authorList>
            <person name="Goeker M."/>
        </authorList>
    </citation>
    <scope>NUCLEOTIDE SEQUENCE [LARGE SCALE GENOMIC DNA]</scope>
    <source>
        <strain evidence="2 3">DSM 19619</strain>
    </source>
</reference>
<accession>A0ABU0J2D3</accession>
<dbReference type="InterPro" id="IPR007060">
    <property type="entry name" value="FtsL/DivIC"/>
</dbReference>
<name>A0ABU0J2D3_9HYPH</name>